<reference evidence="7 8" key="1">
    <citation type="submission" date="2018-05" db="EMBL/GenBank/DDBJ databases">
        <title>Micromonospora from Atacama Desert.</title>
        <authorList>
            <person name="Carro L."/>
            <person name="Goodfellow M."/>
            <person name="Klenk H.-P."/>
        </authorList>
    </citation>
    <scope>NUCLEOTIDE SEQUENCE [LARGE SCALE GENOMIC DNA]</scope>
    <source>
        <strain evidence="7 8">LB32</strain>
    </source>
</reference>
<evidence type="ECO:0000256" key="5">
    <source>
        <dbReference type="SAM" id="Phobius"/>
    </source>
</evidence>
<evidence type="ECO:0000256" key="4">
    <source>
        <dbReference type="ARBA" id="ARBA00023136"/>
    </source>
</evidence>
<dbReference type="EMBL" id="QGSY01000284">
    <property type="protein sequence ID" value="RQX03901.1"/>
    <property type="molecule type" value="Genomic_DNA"/>
</dbReference>
<feature type="transmembrane region" description="Helical" evidence="5">
    <location>
        <begin position="150"/>
        <end position="167"/>
    </location>
</feature>
<evidence type="ECO:0000313" key="8">
    <source>
        <dbReference type="Proteomes" id="UP000266889"/>
    </source>
</evidence>
<dbReference type="RefSeq" id="WP_124861065.1">
    <property type="nucleotide sequence ID" value="NZ_JBEXYX010000014.1"/>
</dbReference>
<evidence type="ECO:0000259" key="6">
    <source>
        <dbReference type="Pfam" id="PF07291"/>
    </source>
</evidence>
<dbReference type="InterPro" id="IPR009908">
    <property type="entry name" value="Methylamine_util_MauE"/>
</dbReference>
<sequence length="178" mass="17850">MITLTIIAATFTVAGALLLGVAGIAHLSHLGRLRAVLNRQRLFPAWSTKVVAVGLTVTELGVAGLVVTTMVVGVPSIVVAALAQAALFAALAVYAGLLRWLAPGVACGCTSGDEPASFAVVASNAAIAVASAGSAVLLNQDNNGVNAATRAMIFAAAFAVAVVLPILRNGARPLQEAR</sequence>
<dbReference type="GO" id="GO:0016020">
    <property type="term" value="C:membrane"/>
    <property type="evidence" value="ECO:0007669"/>
    <property type="project" value="UniProtKB-SubCell"/>
</dbReference>
<keyword evidence="3 5" id="KW-1133">Transmembrane helix</keyword>
<feature type="transmembrane region" description="Helical" evidence="5">
    <location>
        <begin position="6"/>
        <end position="29"/>
    </location>
</feature>
<dbReference type="GO" id="GO:0030416">
    <property type="term" value="P:methylamine metabolic process"/>
    <property type="evidence" value="ECO:0007669"/>
    <property type="project" value="InterPro"/>
</dbReference>
<keyword evidence="2 5" id="KW-0812">Transmembrane</keyword>
<accession>A0A3N9WSW2</accession>
<comment type="subcellular location">
    <subcellularLocation>
        <location evidence="1">Membrane</location>
        <topology evidence="1">Multi-pass membrane protein</topology>
    </subcellularLocation>
</comment>
<feature type="domain" description="Methylamine utilisation protein MauE" evidence="6">
    <location>
        <begin position="6"/>
        <end position="133"/>
    </location>
</feature>
<evidence type="ECO:0000313" key="7">
    <source>
        <dbReference type="EMBL" id="RQX03901.1"/>
    </source>
</evidence>
<protein>
    <recommendedName>
        <fullName evidence="6">Methylamine utilisation protein MauE domain-containing protein</fullName>
    </recommendedName>
</protein>
<dbReference type="Proteomes" id="UP000266889">
    <property type="component" value="Unassembled WGS sequence"/>
</dbReference>
<gene>
    <name evidence="7" type="ORF">DLJ58_29010</name>
</gene>
<keyword evidence="8" id="KW-1185">Reference proteome</keyword>
<evidence type="ECO:0000256" key="2">
    <source>
        <dbReference type="ARBA" id="ARBA00022692"/>
    </source>
</evidence>
<feature type="transmembrane region" description="Helical" evidence="5">
    <location>
        <begin position="118"/>
        <end position="138"/>
    </location>
</feature>
<evidence type="ECO:0000256" key="1">
    <source>
        <dbReference type="ARBA" id="ARBA00004141"/>
    </source>
</evidence>
<evidence type="ECO:0000256" key="3">
    <source>
        <dbReference type="ARBA" id="ARBA00022989"/>
    </source>
</evidence>
<organism evidence="7 8">
    <name type="scientific">Micromonospora arida</name>
    <dbReference type="NCBI Taxonomy" id="2203715"/>
    <lineage>
        <taxon>Bacteria</taxon>
        <taxon>Bacillati</taxon>
        <taxon>Actinomycetota</taxon>
        <taxon>Actinomycetes</taxon>
        <taxon>Micromonosporales</taxon>
        <taxon>Micromonosporaceae</taxon>
        <taxon>Micromonospora</taxon>
    </lineage>
</organism>
<feature type="transmembrane region" description="Helical" evidence="5">
    <location>
        <begin position="77"/>
        <end position="97"/>
    </location>
</feature>
<comment type="caution">
    <text evidence="7">The sequence shown here is derived from an EMBL/GenBank/DDBJ whole genome shotgun (WGS) entry which is preliminary data.</text>
</comment>
<feature type="transmembrane region" description="Helical" evidence="5">
    <location>
        <begin position="50"/>
        <end position="71"/>
    </location>
</feature>
<keyword evidence="4 5" id="KW-0472">Membrane</keyword>
<name>A0A3N9WSW2_9ACTN</name>
<dbReference type="Pfam" id="PF07291">
    <property type="entry name" value="MauE"/>
    <property type="match status" value="1"/>
</dbReference>
<dbReference type="AlphaFoldDB" id="A0A3N9WSW2"/>
<proteinExistence type="predicted"/>